<sequence>MEKSLFRYIWTHSKRDQLIVCAVVLASLPFYFMSLDLPRQIVNQAIQGEAFRDGNPTAHFLHLSYEWPRWLGGGTLEIFEGFQVGRLGLLFGLSTVFLFFVIINGAFKYWINVAKGILGERMLRRMRFDLFSMMLRFTPDALRTVKASETATIIKDEVEPIGGFIGDAFITPIFLGMQAITALAFIMIQNVWLGLIALAVIAIQFTIIPRLRRELLRLGRQRQIASRQLAGRIAEVQDGIEVVHVHNSYGWERAEIGERLFNLFTIRLKIYNRKFFVKSLNNFLAQLTPFFFYAIGGYFALRGTLDIGQLVAVIGAYRELPPPLKELIDWDQQRLDVQVKYDQVTQHFSEERLAPLLEAGEGAEDQRLVGPFVAEDIRVAGPHGDMIIEGGAFAIDLPASVALVSNGGGAANMLARIVARRTSEFSGQIRIGERDLTQLPISLVGRRIAYAGVDPILFPGSIRDNLVYGLRSKPLGRIEEEKREMDRRIAEAIKTGNPVESIADQWVDYERVGARDESDLDRILLDLLDRVGMGDTIYLFGLAGRIDPERHMALAERVVEARRRLRETFQSNGMADLVEPFDPARYNSQATVAENLLFGVPISEEFKGRNLAENGQFRSAIDRARLTDDLVRMGLQIAETMTEIFEGLPPGHSLFEQFSFIGAEELSEFEAILRRRARGEGNLKREDRTRLLALPLAYIEARHRLGLLDGRLMDRIVEARGLIREVLETSAEGVEFYDPERYCAAAPLRDNLLFGRVSYQVANARMRVAEAIGTVVRELDLLEDIERIGLDYQVGTAGRLLSPQERASVNLVRCLVKRPDILVIDGALAPFDEARSQQLLELLLEFLDQQSLFMVLPNDRQAGAFDVQLRFRDGQIITEKTAAPALKPVRLEPDTAQRVTGEVA</sequence>
<dbReference type="Proteomes" id="UP000403266">
    <property type="component" value="Unassembled WGS sequence"/>
</dbReference>
<gene>
    <name evidence="7" type="ORF">FS320_13930</name>
</gene>
<feature type="transmembrane region" description="Helical" evidence="5">
    <location>
        <begin position="164"/>
        <end position="186"/>
    </location>
</feature>
<dbReference type="SUPFAM" id="SSF52540">
    <property type="entry name" value="P-loop containing nucleoside triphosphate hydrolases"/>
    <property type="match status" value="1"/>
</dbReference>
<evidence type="ECO:0000313" key="7">
    <source>
        <dbReference type="EMBL" id="MPR26296.1"/>
    </source>
</evidence>
<dbReference type="InterPro" id="IPR027417">
    <property type="entry name" value="P-loop_NTPase"/>
</dbReference>
<dbReference type="InterPro" id="IPR039421">
    <property type="entry name" value="Type_1_exporter"/>
</dbReference>
<feature type="transmembrane region" description="Helical" evidence="5">
    <location>
        <begin position="89"/>
        <end position="111"/>
    </location>
</feature>
<name>A0A5N7MQM6_9HYPH</name>
<dbReference type="AlphaFoldDB" id="A0A5N7MQM6"/>
<dbReference type="Gene3D" id="3.40.50.300">
    <property type="entry name" value="P-loop containing nucleotide triphosphate hydrolases"/>
    <property type="match status" value="2"/>
</dbReference>
<dbReference type="Gene3D" id="1.20.1560.10">
    <property type="entry name" value="ABC transporter type 1, transmembrane domain"/>
    <property type="match status" value="1"/>
</dbReference>
<dbReference type="OrthoDB" id="9760920at2"/>
<protein>
    <submittedName>
        <fullName evidence="7">ABC transporter ATP-binding protein</fullName>
    </submittedName>
</protein>
<comment type="subcellular location">
    <subcellularLocation>
        <location evidence="1">Cell membrane</location>
        <topology evidence="1">Multi-pass membrane protein</topology>
    </subcellularLocation>
</comment>
<dbReference type="GO" id="GO:0034040">
    <property type="term" value="F:ATPase-coupled lipid transmembrane transporter activity"/>
    <property type="evidence" value="ECO:0007669"/>
    <property type="project" value="TreeGrafter"/>
</dbReference>
<dbReference type="Pfam" id="PF00664">
    <property type="entry name" value="ABC_membrane"/>
    <property type="match status" value="1"/>
</dbReference>
<accession>A0A5N7MQM6</accession>
<dbReference type="EMBL" id="VOSK01000045">
    <property type="protein sequence ID" value="MPR26296.1"/>
    <property type="molecule type" value="Genomic_DNA"/>
</dbReference>
<keyword evidence="7" id="KW-0067">ATP-binding</keyword>
<evidence type="ECO:0000256" key="5">
    <source>
        <dbReference type="SAM" id="Phobius"/>
    </source>
</evidence>
<keyword evidence="7" id="KW-0547">Nucleotide-binding</keyword>
<feature type="domain" description="ABC transmembrane type-1" evidence="6">
    <location>
        <begin position="68"/>
        <end position="329"/>
    </location>
</feature>
<dbReference type="InterPro" id="IPR011527">
    <property type="entry name" value="ABC1_TM_dom"/>
</dbReference>
<organism evidence="7 8">
    <name type="scientific">Microvirga tunisiensis</name>
    <dbReference type="NCBI Taxonomy" id="2108360"/>
    <lineage>
        <taxon>Bacteria</taxon>
        <taxon>Pseudomonadati</taxon>
        <taxon>Pseudomonadota</taxon>
        <taxon>Alphaproteobacteria</taxon>
        <taxon>Hyphomicrobiales</taxon>
        <taxon>Methylobacteriaceae</taxon>
        <taxon>Microvirga</taxon>
    </lineage>
</organism>
<keyword evidence="2 5" id="KW-0812">Transmembrane</keyword>
<dbReference type="GO" id="GO:0005524">
    <property type="term" value="F:ATP binding"/>
    <property type="evidence" value="ECO:0007669"/>
    <property type="project" value="UniProtKB-KW"/>
</dbReference>
<dbReference type="PROSITE" id="PS50929">
    <property type="entry name" value="ABC_TM1F"/>
    <property type="match status" value="1"/>
</dbReference>
<reference evidence="7 8" key="1">
    <citation type="journal article" date="2019" name="Syst. Appl. Microbiol.">
        <title>Microvirga tunisiensis sp. nov., a root nodule symbiotic bacterium isolated from Lupinus micranthus and L. luteus grown in Northern Tunisia.</title>
        <authorList>
            <person name="Msaddak A."/>
            <person name="Rejili M."/>
            <person name="Duran D."/>
            <person name="Mars M."/>
            <person name="Palacios J.M."/>
            <person name="Ruiz-Argueso T."/>
            <person name="Rey L."/>
            <person name="Imperial J."/>
        </authorList>
    </citation>
    <scope>NUCLEOTIDE SEQUENCE [LARGE SCALE GENOMIC DNA]</scope>
    <source>
        <strain evidence="7 8">Lmie10</strain>
    </source>
</reference>
<evidence type="ECO:0000313" key="8">
    <source>
        <dbReference type="Proteomes" id="UP000403266"/>
    </source>
</evidence>
<evidence type="ECO:0000256" key="4">
    <source>
        <dbReference type="ARBA" id="ARBA00023136"/>
    </source>
</evidence>
<keyword evidence="3 5" id="KW-1133">Transmembrane helix</keyword>
<feature type="transmembrane region" description="Helical" evidence="5">
    <location>
        <begin position="283"/>
        <end position="301"/>
    </location>
</feature>
<dbReference type="SUPFAM" id="SSF90123">
    <property type="entry name" value="ABC transporter transmembrane region"/>
    <property type="match status" value="1"/>
</dbReference>
<dbReference type="PANTHER" id="PTHR24221">
    <property type="entry name" value="ATP-BINDING CASSETTE SUB-FAMILY B"/>
    <property type="match status" value="1"/>
</dbReference>
<dbReference type="RefSeq" id="WP_152712474.1">
    <property type="nucleotide sequence ID" value="NZ_VOSJ01000042.1"/>
</dbReference>
<comment type="caution">
    <text evidence="7">The sequence shown here is derived from an EMBL/GenBank/DDBJ whole genome shotgun (WGS) entry which is preliminary data.</text>
</comment>
<feature type="transmembrane region" description="Helical" evidence="5">
    <location>
        <begin position="192"/>
        <end position="211"/>
    </location>
</feature>
<dbReference type="PANTHER" id="PTHR24221:SF654">
    <property type="entry name" value="ATP-BINDING CASSETTE SUB-FAMILY B MEMBER 6"/>
    <property type="match status" value="1"/>
</dbReference>
<evidence type="ECO:0000259" key="6">
    <source>
        <dbReference type="PROSITE" id="PS50929"/>
    </source>
</evidence>
<evidence type="ECO:0000256" key="3">
    <source>
        <dbReference type="ARBA" id="ARBA00022989"/>
    </source>
</evidence>
<dbReference type="GO" id="GO:0005886">
    <property type="term" value="C:plasma membrane"/>
    <property type="evidence" value="ECO:0007669"/>
    <property type="project" value="UniProtKB-SubCell"/>
</dbReference>
<feature type="transmembrane region" description="Helical" evidence="5">
    <location>
        <begin position="16"/>
        <end position="33"/>
    </location>
</feature>
<dbReference type="InterPro" id="IPR036640">
    <property type="entry name" value="ABC1_TM_sf"/>
</dbReference>
<dbReference type="GO" id="GO:0140359">
    <property type="term" value="F:ABC-type transporter activity"/>
    <property type="evidence" value="ECO:0007669"/>
    <property type="project" value="InterPro"/>
</dbReference>
<proteinExistence type="predicted"/>
<keyword evidence="8" id="KW-1185">Reference proteome</keyword>
<dbReference type="CDD" id="cd07346">
    <property type="entry name" value="ABC_6TM_exporters"/>
    <property type="match status" value="1"/>
</dbReference>
<evidence type="ECO:0000256" key="1">
    <source>
        <dbReference type="ARBA" id="ARBA00004651"/>
    </source>
</evidence>
<evidence type="ECO:0000256" key="2">
    <source>
        <dbReference type="ARBA" id="ARBA00022692"/>
    </source>
</evidence>
<keyword evidence="4 5" id="KW-0472">Membrane</keyword>